<evidence type="ECO:0000313" key="2">
    <source>
        <dbReference type="EMBL" id="QHA04694.1"/>
    </source>
</evidence>
<protein>
    <submittedName>
        <fullName evidence="2">Uncharacterized protein</fullName>
    </submittedName>
</protein>
<dbReference type="EMBL" id="CP047020">
    <property type="protein sequence ID" value="QHA04694.1"/>
    <property type="molecule type" value="Genomic_DNA"/>
</dbReference>
<name>A0A6I6MZX6_9ACTN</name>
<gene>
    <name evidence="2" type="ORF">GQF42_16590</name>
</gene>
<evidence type="ECO:0000256" key="1">
    <source>
        <dbReference type="SAM" id="MobiDB-lite"/>
    </source>
</evidence>
<reference evidence="2 3" key="1">
    <citation type="submission" date="2019-12" db="EMBL/GenBank/DDBJ databases">
        <title>Streptomyces sp. strain T44 isolated from rhizosphere soil of Broussonetia papyrifera.</title>
        <authorList>
            <person name="Mo P."/>
        </authorList>
    </citation>
    <scope>NUCLEOTIDE SEQUENCE [LARGE SCALE GENOMIC DNA]</scope>
    <source>
        <strain evidence="2 3">T44</strain>
    </source>
</reference>
<feature type="region of interest" description="Disordered" evidence="1">
    <location>
        <begin position="49"/>
        <end position="73"/>
    </location>
</feature>
<accession>A0A6I6MZX6</accession>
<sequence length="73" mass="8248">MREQGFELREHRLDRHRGNLRELTGVTIKRNPPGALNRTLSRLARIRSPATARAAPLPPVPPVPPRARTAARR</sequence>
<dbReference type="Proteomes" id="UP000436138">
    <property type="component" value="Chromosome"/>
</dbReference>
<proteinExistence type="predicted"/>
<organism evidence="2 3">
    <name type="scientific">Streptomyces broussonetiae</name>
    <dbReference type="NCBI Taxonomy" id="2686304"/>
    <lineage>
        <taxon>Bacteria</taxon>
        <taxon>Bacillati</taxon>
        <taxon>Actinomycetota</taxon>
        <taxon>Actinomycetes</taxon>
        <taxon>Kitasatosporales</taxon>
        <taxon>Streptomycetaceae</taxon>
        <taxon>Streptomyces</taxon>
    </lineage>
</organism>
<dbReference type="KEGG" id="sbro:GQF42_16590"/>
<dbReference type="AlphaFoldDB" id="A0A6I6MZX6"/>
<evidence type="ECO:0000313" key="3">
    <source>
        <dbReference type="Proteomes" id="UP000436138"/>
    </source>
</evidence>
<keyword evidence="3" id="KW-1185">Reference proteome</keyword>
<feature type="compositionally biased region" description="Pro residues" evidence="1">
    <location>
        <begin position="56"/>
        <end position="65"/>
    </location>
</feature>